<dbReference type="Pfam" id="PF03797">
    <property type="entry name" value="Autotransporter"/>
    <property type="match status" value="1"/>
</dbReference>
<dbReference type="InterPro" id="IPR051551">
    <property type="entry name" value="Autotransporter_adhesion"/>
</dbReference>
<dbReference type="NCBIfam" id="TIGR02601">
    <property type="entry name" value="autotrns_rpt"/>
    <property type="match status" value="1"/>
</dbReference>
<dbReference type="EMBL" id="JBHTBU010000001">
    <property type="protein sequence ID" value="MFC7288400.1"/>
    <property type="molecule type" value="Genomic_DNA"/>
</dbReference>
<dbReference type="PROSITE" id="PS51208">
    <property type="entry name" value="AUTOTRANSPORTER"/>
    <property type="match status" value="1"/>
</dbReference>
<dbReference type="Pfam" id="PF18883">
    <property type="entry name" value="AC_1"/>
    <property type="match status" value="1"/>
</dbReference>
<name>A0ABW2IBI8_9BURK</name>
<dbReference type="SUPFAM" id="SSF103515">
    <property type="entry name" value="Autotransporter"/>
    <property type="match status" value="1"/>
</dbReference>
<dbReference type="InterPro" id="IPR036709">
    <property type="entry name" value="Autotransporte_beta_dom_sf"/>
</dbReference>
<reference evidence="4" key="1">
    <citation type="journal article" date="2019" name="Int. J. Syst. Evol. Microbiol.">
        <title>The Global Catalogue of Microorganisms (GCM) 10K type strain sequencing project: providing services to taxonomists for standard genome sequencing and annotation.</title>
        <authorList>
            <consortium name="The Broad Institute Genomics Platform"/>
            <consortium name="The Broad Institute Genome Sequencing Center for Infectious Disease"/>
            <person name="Wu L."/>
            <person name="Ma J."/>
        </authorList>
    </citation>
    <scope>NUCLEOTIDE SEQUENCE [LARGE SCALE GENOMIC DNA]</scope>
    <source>
        <strain evidence="4">KACC 12508</strain>
    </source>
</reference>
<sequence length="1105" mass="113666">MGNDTSSGPFVGGTQNFYDKSVFDASVANAASGNSYQNFHDESVLNASTANALTTGFRVFNDKSVLNISAADALGSAGAGAQYRFYDSSVLNALVADGLGGQFQEFNNSSVLNALVTSAVSRGLQYFRDASVLNALDAGAVNGGIQRFTGATSALNASVANAIKGGAQEFYSTSALNASAENAVSGGEQTFYDKSTLNATAANAISGGMQLFRSMSTLNASAENAVSGGEQTFYDKSTLNATAANAISGGEQYFFGASVLNATAANAVSGGRQDFSDDSVLNASAANAVSGGNQYFVNNSVLNATIAKAISGGTQDFSDDSVLNLLAANAISGGVQRFITRSVLNATVANAIGGGFQDFYGESVLNAAGSNAISGGSGQRFDDKSTLNALVANAISGGYQAFQGESVLNASAANAISGGVQTFYAQSVLNASAGNAISGGGQSFTKMSVLNALVTNAVSSGFQSFDDMSVLNASAAGAVNGGTLSFTRAGVLNVLVDDALTKNTNTFFEKMHGGPGGTVKLNGHSTVIGGINSISAGSGIIENGGAADGVLTVDTSGLGNSSFSGLLRDGGAGKFALVKTGAGTLQLSGISSYTGSTAVTGGTLQAGSTTAFNTISDFTVASGMLDANGFDQTVASLSNAGTTATNFKGGAVGTTLTVTGDYTGNGGTVLLNTELNDDTSRTDRLRIRGNTAGVSKLAINNVGGPGAQTVEGIRVIEVDGNSAGEFVLSGDYIIAGQQAVVGGAYAYTLHKNGVSTPHDGAWYLRSRLKNLPPEQPLYQAGVPVYEAYPQALLTLNSVSTMQQRIGNRLWRTGAEPDADISSRTDPNTGSWARIEGSVERFDPTRSDSMSSYDVDRYKMQVGLDGLLHETSAGRLFGGLNLHYGNGRTKVSSIYGNGRINTDGYGVGGTLTWYGDNGFYIDNQAQLTFYDSKLASTTAGRTLVNGNNGKGYALSSEVGRRYTVAPGWSVTPQAQLMYSKVSFDSFTDVFGAAVALDRGKSLRARLGLSLDYEHAWRDATGQKKRLQTYGIVNLYNEFLNGTRVDVAGTSFASANERLWGGVGVGGSYSWADGKYKVYGEGSVNTSLNRFGDSYALAGIVGIKIAF</sequence>
<accession>A0ABW2IBI8</accession>
<dbReference type="InterPro" id="IPR013425">
    <property type="entry name" value="Autotrns_rpt"/>
</dbReference>
<feature type="domain" description="Autotransporter" evidence="2">
    <location>
        <begin position="823"/>
        <end position="1105"/>
    </location>
</feature>
<dbReference type="SMART" id="SM00869">
    <property type="entry name" value="Autotransporter"/>
    <property type="match status" value="1"/>
</dbReference>
<comment type="caution">
    <text evidence="3">The sequence shown here is derived from an EMBL/GenBank/DDBJ whole genome shotgun (WGS) entry which is preliminary data.</text>
</comment>
<keyword evidence="4" id="KW-1185">Reference proteome</keyword>
<dbReference type="InterPro" id="IPR043990">
    <property type="entry name" value="AC_1"/>
</dbReference>
<organism evidence="3 4">
    <name type="scientific">Herminiimonas glaciei</name>
    <dbReference type="NCBI Taxonomy" id="523788"/>
    <lineage>
        <taxon>Bacteria</taxon>
        <taxon>Pseudomonadati</taxon>
        <taxon>Pseudomonadota</taxon>
        <taxon>Betaproteobacteria</taxon>
        <taxon>Burkholderiales</taxon>
        <taxon>Oxalobacteraceae</taxon>
        <taxon>Herminiimonas</taxon>
    </lineage>
</organism>
<dbReference type="InterPro" id="IPR012332">
    <property type="entry name" value="Autotransporter_pectin_lyase_C"/>
</dbReference>
<dbReference type="SUPFAM" id="SSF51126">
    <property type="entry name" value="Pectin lyase-like"/>
    <property type="match status" value="1"/>
</dbReference>
<evidence type="ECO:0000313" key="3">
    <source>
        <dbReference type="EMBL" id="MFC7288400.1"/>
    </source>
</evidence>
<evidence type="ECO:0000259" key="2">
    <source>
        <dbReference type="PROSITE" id="PS51208"/>
    </source>
</evidence>
<evidence type="ECO:0000313" key="4">
    <source>
        <dbReference type="Proteomes" id="UP001596542"/>
    </source>
</evidence>
<dbReference type="InterPro" id="IPR006315">
    <property type="entry name" value="OM_autotransptr_brl_dom"/>
</dbReference>
<dbReference type="Proteomes" id="UP001596542">
    <property type="component" value="Unassembled WGS sequence"/>
</dbReference>
<dbReference type="InterPro" id="IPR011050">
    <property type="entry name" value="Pectin_lyase_fold/virulence"/>
</dbReference>
<gene>
    <name evidence="3" type="ORF">ACFQPC_10160</name>
</gene>
<dbReference type="NCBIfam" id="TIGR01414">
    <property type="entry name" value="autotrans_barl"/>
    <property type="match status" value="1"/>
</dbReference>
<protein>
    <submittedName>
        <fullName evidence="3">Autotransporter outer membrane beta-barrel domain-containing protein</fullName>
    </submittedName>
</protein>
<proteinExistence type="predicted"/>
<dbReference type="CDD" id="cd01344">
    <property type="entry name" value="PL2_Passenger_AT"/>
    <property type="match status" value="1"/>
</dbReference>
<dbReference type="PANTHER" id="PTHR35037:SF3">
    <property type="entry name" value="C-TERMINAL REGION OF AIDA-LIKE PROTEIN"/>
    <property type="match status" value="1"/>
</dbReference>
<dbReference type="RefSeq" id="WP_382271735.1">
    <property type="nucleotide sequence ID" value="NZ_JBHTBU010000001.1"/>
</dbReference>
<dbReference type="PANTHER" id="PTHR35037">
    <property type="entry name" value="C-TERMINAL REGION OF AIDA-LIKE PROTEIN"/>
    <property type="match status" value="1"/>
</dbReference>
<evidence type="ECO:0000256" key="1">
    <source>
        <dbReference type="ARBA" id="ARBA00022729"/>
    </source>
</evidence>
<dbReference type="Pfam" id="PF12951">
    <property type="entry name" value="PATR"/>
    <property type="match status" value="1"/>
</dbReference>
<dbReference type="Gene3D" id="2.40.128.130">
    <property type="entry name" value="Autotransporter beta-domain"/>
    <property type="match status" value="1"/>
</dbReference>
<dbReference type="InterPro" id="IPR005546">
    <property type="entry name" value="Autotransporte_beta"/>
</dbReference>
<keyword evidence="1" id="KW-0732">Signal</keyword>
<dbReference type="Gene3D" id="2.160.20.20">
    <property type="match status" value="1"/>
</dbReference>